<evidence type="ECO:0000256" key="1">
    <source>
        <dbReference type="ARBA" id="ARBA00022737"/>
    </source>
</evidence>
<dbReference type="AlphaFoldDB" id="A0A9Q0L052"/>
<reference evidence="3" key="1">
    <citation type="journal article" date="2023" name="Plant J.">
        <title>The genome of the king protea, Protea cynaroides.</title>
        <authorList>
            <person name="Chang J."/>
            <person name="Duong T.A."/>
            <person name="Schoeman C."/>
            <person name="Ma X."/>
            <person name="Roodt D."/>
            <person name="Barker N."/>
            <person name="Li Z."/>
            <person name="Van de Peer Y."/>
            <person name="Mizrachi E."/>
        </authorList>
    </citation>
    <scope>NUCLEOTIDE SEQUENCE</scope>
    <source>
        <tissue evidence="3">Young leaves</tissue>
    </source>
</reference>
<evidence type="ECO:0000313" key="3">
    <source>
        <dbReference type="EMBL" id="KAJ4979879.1"/>
    </source>
</evidence>
<dbReference type="GO" id="GO:0003729">
    <property type="term" value="F:mRNA binding"/>
    <property type="evidence" value="ECO:0007669"/>
    <property type="project" value="TreeGrafter"/>
</dbReference>
<name>A0A9Q0L052_9MAGN</name>
<gene>
    <name evidence="3" type="ORF">NE237_010659</name>
</gene>
<dbReference type="InterPro" id="IPR011990">
    <property type="entry name" value="TPR-like_helical_dom_sf"/>
</dbReference>
<dbReference type="EMBL" id="JAMYWD010000002">
    <property type="protein sequence ID" value="KAJ4979879.1"/>
    <property type="molecule type" value="Genomic_DNA"/>
</dbReference>
<dbReference type="Pfam" id="PF01535">
    <property type="entry name" value="PPR"/>
    <property type="match status" value="1"/>
</dbReference>
<proteinExistence type="predicted"/>
<keyword evidence="1" id="KW-0677">Repeat</keyword>
<comment type="caution">
    <text evidence="3">The sequence shown here is derived from an EMBL/GenBank/DDBJ whole genome shotgun (WGS) entry which is preliminary data.</text>
</comment>
<dbReference type="Proteomes" id="UP001141806">
    <property type="component" value="Unassembled WGS sequence"/>
</dbReference>
<dbReference type="Gene3D" id="1.25.40.10">
    <property type="entry name" value="Tetratricopeptide repeat domain"/>
    <property type="match status" value="5"/>
</dbReference>
<evidence type="ECO:0000256" key="2">
    <source>
        <dbReference type="PROSITE-ProRule" id="PRU00708"/>
    </source>
</evidence>
<dbReference type="Pfam" id="PF12854">
    <property type="entry name" value="PPR_1"/>
    <property type="match status" value="2"/>
</dbReference>
<evidence type="ECO:0000313" key="4">
    <source>
        <dbReference type="Proteomes" id="UP001141806"/>
    </source>
</evidence>
<dbReference type="PANTHER" id="PTHR47933:SF11">
    <property type="entry name" value="PENTATRICOPEPTIDE REPEAT-CONTAINING PROTEIN 2"/>
    <property type="match status" value="1"/>
</dbReference>
<protein>
    <recommendedName>
        <fullName evidence="5">Pentatricopeptide repeat-containing protein</fullName>
    </recommendedName>
</protein>
<organism evidence="3 4">
    <name type="scientific">Protea cynaroides</name>
    <dbReference type="NCBI Taxonomy" id="273540"/>
    <lineage>
        <taxon>Eukaryota</taxon>
        <taxon>Viridiplantae</taxon>
        <taxon>Streptophyta</taxon>
        <taxon>Embryophyta</taxon>
        <taxon>Tracheophyta</taxon>
        <taxon>Spermatophyta</taxon>
        <taxon>Magnoliopsida</taxon>
        <taxon>Proteales</taxon>
        <taxon>Proteaceae</taxon>
        <taxon>Protea</taxon>
    </lineage>
</organism>
<dbReference type="InterPro" id="IPR051240">
    <property type="entry name" value="Mito_RNA-Proc/Resp"/>
</dbReference>
<feature type="repeat" description="PPR" evidence="2">
    <location>
        <begin position="366"/>
        <end position="400"/>
    </location>
</feature>
<feature type="repeat" description="PPR" evidence="2">
    <location>
        <begin position="287"/>
        <end position="321"/>
    </location>
</feature>
<evidence type="ECO:0008006" key="5">
    <source>
        <dbReference type="Google" id="ProtNLM"/>
    </source>
</evidence>
<dbReference type="Pfam" id="PF13041">
    <property type="entry name" value="PPR_2"/>
    <property type="match status" value="3"/>
</dbReference>
<feature type="repeat" description="PPR" evidence="2">
    <location>
        <begin position="193"/>
        <end position="227"/>
    </location>
</feature>
<sequence length="420" mass="47416">MAHLMVSATSSMPVSIDGSSNGFRHVFYARKHGADSDSNIHVEIFYKRNRFDKNRGSLDWMWARASNLTSLSGNLENVLELFEEMFDRGVSPDVVCYNIIIDGFLKRRITVNAMEISERLLRKFSAYTSVSLKIWRRMKMNGCRPDSFIYSTLIHGLFESGDVDGDLRVYPTMMEGVSVADVVICYVLLNGLCRVVYNILIRVLFENQKVDEAISIWESLPASSCIPEVNVWSFDVVASILEQGRLDEAVCIIDRMFEHGCKPNSETYNALINGCTQEMFDNGCIPTLVTYNTLIRSLCKAKRFGEVFTLVKEMLAKGFNLHNILIHGLCSVGKVEEAPQVQSEMKQRKCIPNLIWDQILEDGLQPDISYNISFEGLCSCNRISDALRLLEDALPQGLLPTKVTWHILVRTFLSSGTNSA</sequence>
<accession>A0A9Q0L052</accession>
<dbReference type="PROSITE" id="PS51375">
    <property type="entry name" value="PPR"/>
    <property type="match status" value="3"/>
</dbReference>
<dbReference type="NCBIfam" id="TIGR00756">
    <property type="entry name" value="PPR"/>
    <property type="match status" value="4"/>
</dbReference>
<keyword evidence="4" id="KW-1185">Reference proteome</keyword>
<dbReference type="PANTHER" id="PTHR47933">
    <property type="entry name" value="PENTATRICOPEPTIDE REPEAT-CONTAINING PROTEIN 1, MITOCHONDRIAL"/>
    <property type="match status" value="1"/>
</dbReference>
<dbReference type="InterPro" id="IPR002885">
    <property type="entry name" value="PPR_rpt"/>
</dbReference>
<dbReference type="OrthoDB" id="185373at2759"/>